<reference evidence="1" key="1">
    <citation type="submission" date="2021-01" db="EMBL/GenBank/DDBJ databases">
        <authorList>
            <consortium name="Genoscope - CEA"/>
            <person name="William W."/>
        </authorList>
    </citation>
    <scope>NUCLEOTIDE SEQUENCE</scope>
</reference>
<dbReference type="Proteomes" id="UP000688137">
    <property type="component" value="Unassembled WGS sequence"/>
</dbReference>
<evidence type="ECO:0000313" key="1">
    <source>
        <dbReference type="EMBL" id="CAD8052702.1"/>
    </source>
</evidence>
<name>A0A8S1KIK3_PARPR</name>
<proteinExistence type="predicted"/>
<dbReference type="AlphaFoldDB" id="A0A8S1KIK3"/>
<sequence length="305" mass="36171">MSQQDEKQDEIEDIQKKRILLSEEHKGFQEIADLFNKTIIQGNQSRVQSPLQNSEIYSNHIKQFNDSNQSNIVQIDKRFLLPEDANYITYLSENSKLLKEKYVQHCLDSVQSIQEFVLNQRSRRKNKYSNFEKKDVIDLHQVNNQINQQNIKQCQQLISEVNSSKKLSNSSNPNIQKLYEDPELQEKFSIVSKILEILNEKKKIQSTSQKISILEDALILCLVYLQLSNLRQGQQEWYSFIQKNYNYQRSFQSFVTRIKVQRNLYDQWTLQNLNQLYKVLKEYPIDLLENLTLIQQNSITLPKQS</sequence>
<evidence type="ECO:0000313" key="2">
    <source>
        <dbReference type="Proteomes" id="UP000688137"/>
    </source>
</evidence>
<keyword evidence="2" id="KW-1185">Reference proteome</keyword>
<dbReference type="EMBL" id="CAJJDM010000016">
    <property type="protein sequence ID" value="CAD8052702.1"/>
    <property type="molecule type" value="Genomic_DNA"/>
</dbReference>
<gene>
    <name evidence="1" type="ORF">PPRIM_AZ9-3.1.T0190314</name>
</gene>
<comment type="caution">
    <text evidence="1">The sequence shown here is derived from an EMBL/GenBank/DDBJ whole genome shotgun (WGS) entry which is preliminary data.</text>
</comment>
<protein>
    <submittedName>
        <fullName evidence="1">Uncharacterized protein</fullName>
    </submittedName>
</protein>
<organism evidence="1 2">
    <name type="scientific">Paramecium primaurelia</name>
    <dbReference type="NCBI Taxonomy" id="5886"/>
    <lineage>
        <taxon>Eukaryota</taxon>
        <taxon>Sar</taxon>
        <taxon>Alveolata</taxon>
        <taxon>Ciliophora</taxon>
        <taxon>Intramacronucleata</taxon>
        <taxon>Oligohymenophorea</taxon>
        <taxon>Peniculida</taxon>
        <taxon>Parameciidae</taxon>
        <taxon>Paramecium</taxon>
    </lineage>
</organism>
<accession>A0A8S1KIK3</accession>